<dbReference type="STRING" id="4795.A0A225VLL4"/>
<proteinExistence type="predicted"/>
<dbReference type="OrthoDB" id="6132182at2759"/>
<feature type="domain" description="Tyrosinase copper-binding" evidence="4">
    <location>
        <begin position="75"/>
        <end position="92"/>
    </location>
</feature>
<evidence type="ECO:0000313" key="6">
    <source>
        <dbReference type="Proteomes" id="UP000198211"/>
    </source>
</evidence>
<dbReference type="SUPFAM" id="SSF48056">
    <property type="entry name" value="Di-copper centre-containing domain"/>
    <property type="match status" value="1"/>
</dbReference>
<dbReference type="AlphaFoldDB" id="A0A225VLL4"/>
<dbReference type="PANTHER" id="PTHR11474:SF126">
    <property type="entry name" value="TYROSINASE-LIKE PROTEIN TYR-1-RELATED"/>
    <property type="match status" value="1"/>
</dbReference>
<evidence type="ECO:0000313" key="5">
    <source>
        <dbReference type="EMBL" id="OWZ05758.1"/>
    </source>
</evidence>
<name>A0A225VLL4_9STRA</name>
<comment type="caution">
    <text evidence="5">The sequence shown here is derived from an EMBL/GenBank/DDBJ whole genome shotgun (WGS) entry which is preliminary data.</text>
</comment>
<evidence type="ECO:0000259" key="4">
    <source>
        <dbReference type="PROSITE" id="PS00497"/>
    </source>
</evidence>
<dbReference type="PROSITE" id="PS00497">
    <property type="entry name" value="TYROSINASE_1"/>
    <property type="match status" value="1"/>
</dbReference>
<feature type="signal peptide" evidence="3">
    <location>
        <begin position="1"/>
        <end position="23"/>
    </location>
</feature>
<keyword evidence="1" id="KW-0479">Metal-binding</keyword>
<accession>A0A225VLL4</accession>
<protein>
    <recommendedName>
        <fullName evidence="4">Tyrosinase copper-binding domain-containing protein</fullName>
    </recommendedName>
</protein>
<organism evidence="5 6">
    <name type="scientific">Phytophthora megakarya</name>
    <dbReference type="NCBI Taxonomy" id="4795"/>
    <lineage>
        <taxon>Eukaryota</taxon>
        <taxon>Sar</taxon>
        <taxon>Stramenopiles</taxon>
        <taxon>Oomycota</taxon>
        <taxon>Peronosporomycetes</taxon>
        <taxon>Peronosporales</taxon>
        <taxon>Peronosporaceae</taxon>
        <taxon>Phytophthora</taxon>
    </lineage>
</organism>
<dbReference type="InterPro" id="IPR008922">
    <property type="entry name" value="Di-copper_centre_dom_sf"/>
</dbReference>
<gene>
    <name evidence="5" type="ORF">PHMEG_00022089</name>
</gene>
<dbReference type="GO" id="GO:0046872">
    <property type="term" value="F:metal ion binding"/>
    <property type="evidence" value="ECO:0007669"/>
    <property type="project" value="UniProtKB-KW"/>
</dbReference>
<evidence type="ECO:0000256" key="3">
    <source>
        <dbReference type="SAM" id="SignalP"/>
    </source>
</evidence>
<keyword evidence="2" id="KW-0186">Copper</keyword>
<keyword evidence="3" id="KW-0732">Signal</keyword>
<dbReference type="InterPro" id="IPR002227">
    <property type="entry name" value="Tyrosinase_Cu-bd"/>
</dbReference>
<feature type="chain" id="PRO_5012058898" description="Tyrosinase copper-binding domain-containing protein" evidence="3">
    <location>
        <begin position="24"/>
        <end position="190"/>
    </location>
</feature>
<dbReference type="EMBL" id="NBNE01004264">
    <property type="protein sequence ID" value="OWZ05758.1"/>
    <property type="molecule type" value="Genomic_DNA"/>
</dbReference>
<dbReference type="InterPro" id="IPR050316">
    <property type="entry name" value="Tyrosinase/Hemocyanin"/>
</dbReference>
<dbReference type="Pfam" id="PF00264">
    <property type="entry name" value="Tyrosinase"/>
    <property type="match status" value="1"/>
</dbReference>
<evidence type="ECO:0000256" key="1">
    <source>
        <dbReference type="ARBA" id="ARBA00022723"/>
    </source>
</evidence>
<dbReference type="Proteomes" id="UP000198211">
    <property type="component" value="Unassembled WGS sequence"/>
</dbReference>
<dbReference type="Gene3D" id="1.10.1280.10">
    <property type="entry name" value="Di-copper center containing domain from catechol oxidase"/>
    <property type="match status" value="1"/>
</dbReference>
<reference evidence="6" key="1">
    <citation type="submission" date="2017-03" db="EMBL/GenBank/DDBJ databases">
        <title>Phytopthora megakarya and P. palmivora, two closely related causual agents of cacao black pod achieved similar genome size and gene model numbers by different mechanisms.</title>
        <authorList>
            <person name="Ali S."/>
            <person name="Shao J."/>
            <person name="Larry D.J."/>
            <person name="Kronmiller B."/>
            <person name="Shen D."/>
            <person name="Strem M.D."/>
            <person name="Melnick R.L."/>
            <person name="Guiltinan M.J."/>
            <person name="Tyler B.M."/>
            <person name="Meinhardt L.W."/>
            <person name="Bailey B.A."/>
        </authorList>
    </citation>
    <scope>NUCLEOTIDE SEQUENCE [LARGE SCALE GENOMIC DNA]</scope>
    <source>
        <strain evidence="6">zdho120</strain>
    </source>
</reference>
<dbReference type="GO" id="GO:0016491">
    <property type="term" value="F:oxidoreductase activity"/>
    <property type="evidence" value="ECO:0007669"/>
    <property type="project" value="InterPro"/>
</dbReference>
<keyword evidence="6" id="KW-1185">Reference proteome</keyword>
<dbReference type="PANTHER" id="PTHR11474">
    <property type="entry name" value="TYROSINASE FAMILY MEMBER"/>
    <property type="match status" value="1"/>
</dbReference>
<evidence type="ECO:0000256" key="2">
    <source>
        <dbReference type="ARBA" id="ARBA00023008"/>
    </source>
</evidence>
<sequence>MKFLWVLSFGLLVFVSGLSDIQAQTCGPRIRKDWDMLTEIEKTTYKNAIRAAMDSGDYVKFIEMHSEMRSEMEAHRQCMFIYWHRLFLVVFENMLRGQGVAYACVTVPYFNWIVASARVASGECNSLGDCMAITKELGGWTSGVERTLWINGISGQSFWQPIAQASLRAEAFIVREQTPHSGRCFNQKIF</sequence>